<organism evidence="2 3">
    <name type="scientific">Oryzomonas rubra</name>
    <dbReference type="NCBI Taxonomy" id="2509454"/>
    <lineage>
        <taxon>Bacteria</taxon>
        <taxon>Pseudomonadati</taxon>
        <taxon>Thermodesulfobacteriota</taxon>
        <taxon>Desulfuromonadia</taxon>
        <taxon>Geobacterales</taxon>
        <taxon>Geobacteraceae</taxon>
        <taxon>Oryzomonas</taxon>
    </lineage>
</organism>
<sequence length="63" mass="7178">MITRDMIIADIIRQHPETVSVFQRYHLDCYECQIADLETVEHGAGVHKVAIAELIEALNKSLE</sequence>
<dbReference type="PANTHER" id="PTHR39341:SF1">
    <property type="entry name" value="DUF1858 DOMAIN-CONTAINING PROTEIN"/>
    <property type="match status" value="1"/>
</dbReference>
<dbReference type="Proteomes" id="UP000324298">
    <property type="component" value="Unassembled WGS sequence"/>
</dbReference>
<protein>
    <submittedName>
        <fullName evidence="2">DUF1858 domain-containing protein</fullName>
    </submittedName>
</protein>
<gene>
    <name evidence="2" type="ORF">ET418_16265</name>
</gene>
<dbReference type="NCBIfam" id="TIGR03980">
    <property type="entry name" value="prismane_assoc"/>
    <property type="match status" value="1"/>
</dbReference>
<dbReference type="OrthoDB" id="5397989at2"/>
<dbReference type="AlphaFoldDB" id="A0A5A9X563"/>
<dbReference type="EMBL" id="SRSD01000011">
    <property type="protein sequence ID" value="KAA0888292.1"/>
    <property type="molecule type" value="Genomic_DNA"/>
</dbReference>
<feature type="domain" description="DUF1858" evidence="1">
    <location>
        <begin position="2"/>
        <end position="55"/>
    </location>
</feature>
<evidence type="ECO:0000313" key="2">
    <source>
        <dbReference type="EMBL" id="KAA0888292.1"/>
    </source>
</evidence>
<name>A0A5A9X563_9BACT</name>
<proteinExistence type="predicted"/>
<dbReference type="InterPro" id="IPR038062">
    <property type="entry name" value="ScdA-like_N_sf"/>
</dbReference>
<reference evidence="2 3" key="1">
    <citation type="submission" date="2019-04" db="EMBL/GenBank/DDBJ databases">
        <title>Geobacter ruber sp. nov., ferric-reducing bacteria isolated from paddy soil.</title>
        <authorList>
            <person name="Xu Z."/>
            <person name="Masuda Y."/>
            <person name="Itoh H."/>
            <person name="Senoo K."/>
        </authorList>
    </citation>
    <scope>NUCLEOTIDE SEQUENCE [LARGE SCALE GENOMIC DNA]</scope>
    <source>
        <strain evidence="2 3">Red88</strain>
    </source>
</reference>
<comment type="caution">
    <text evidence="2">The sequence shown here is derived from an EMBL/GenBank/DDBJ whole genome shotgun (WGS) entry which is preliminary data.</text>
</comment>
<dbReference type="Gene3D" id="1.10.3910.10">
    <property type="entry name" value="SP0561-like"/>
    <property type="match status" value="1"/>
</dbReference>
<evidence type="ECO:0000313" key="3">
    <source>
        <dbReference type="Proteomes" id="UP000324298"/>
    </source>
</evidence>
<accession>A0A5A9X563</accession>
<dbReference type="SUPFAM" id="SSF140683">
    <property type="entry name" value="SP0561-like"/>
    <property type="match status" value="1"/>
</dbReference>
<dbReference type="PANTHER" id="PTHR39341">
    <property type="entry name" value="BSL7085 PROTEIN"/>
    <property type="match status" value="1"/>
</dbReference>
<evidence type="ECO:0000259" key="1">
    <source>
        <dbReference type="Pfam" id="PF08984"/>
    </source>
</evidence>
<keyword evidence="3" id="KW-1185">Reference proteome</keyword>
<dbReference type="InterPro" id="IPR015077">
    <property type="entry name" value="DUF1858"/>
</dbReference>
<dbReference type="InterPro" id="IPR023883">
    <property type="entry name" value="CHP03980_redox-disulphide"/>
</dbReference>
<dbReference type="Pfam" id="PF08984">
    <property type="entry name" value="DUF1858"/>
    <property type="match status" value="1"/>
</dbReference>
<dbReference type="RefSeq" id="WP_149309393.1">
    <property type="nucleotide sequence ID" value="NZ_SRSD01000011.1"/>
</dbReference>